<proteinExistence type="predicted"/>
<gene>
    <name evidence="1" type="ORF">KU39_1057</name>
</gene>
<dbReference type="RefSeq" id="WP_017377870.1">
    <property type="nucleotide sequence ID" value="NZ_CP012508.1"/>
</dbReference>
<sequence length="120" mass="13552">MNSFDHFVKAATQHLSELSTLSAEYALQQSKYNLAYYNALTHCYGEFCKQAHQQKDTNDFFNSGSTLLSQLSATSAKYLSESMILATTKTKESETLFNFNCPYHNATESNQNNKPAETKK</sequence>
<dbReference type="AlphaFoldDB" id="A0AAC8VGS9"/>
<dbReference type="EMBL" id="CP012508">
    <property type="protein sequence ID" value="ALB22240.1"/>
    <property type="molecule type" value="Genomic_DNA"/>
</dbReference>
<dbReference type="Proteomes" id="UP000029558">
    <property type="component" value="Chromosome"/>
</dbReference>
<evidence type="ECO:0000313" key="1">
    <source>
        <dbReference type="EMBL" id="ALB22240.1"/>
    </source>
</evidence>
<evidence type="ECO:0000313" key="2">
    <source>
        <dbReference type="Proteomes" id="UP000029558"/>
    </source>
</evidence>
<name>A0AAC8VGS9_PISSA</name>
<accession>A0AAC8VGS9</accession>
<reference evidence="1 2" key="1">
    <citation type="journal article" date="2014" name="Genome Announc.">
        <title>Comparative Genome Analysis of Two Isolates of the Fish Pathogen Piscirickettsia salmonis from Different Hosts Reveals Major Differences in Virulence-Associated Secretion Systems.</title>
        <authorList>
            <person name="Bohle H."/>
            <person name="Henriquez P."/>
            <person name="Grothusen H."/>
            <person name="Navas E."/>
            <person name="Sandoval A."/>
            <person name="Bustamante F."/>
            <person name="Bustos P."/>
            <person name="Mancilla M."/>
        </authorList>
    </citation>
    <scope>NUCLEOTIDE SEQUENCE [LARGE SCALE GENOMIC DNA]</scope>
    <source>
        <strain evidence="2">B1-32597</strain>
    </source>
</reference>
<organism evidence="1 2">
    <name type="scientific">Piscirickettsia salmonis</name>
    <dbReference type="NCBI Taxonomy" id="1238"/>
    <lineage>
        <taxon>Bacteria</taxon>
        <taxon>Pseudomonadati</taxon>
        <taxon>Pseudomonadota</taxon>
        <taxon>Gammaproteobacteria</taxon>
        <taxon>Thiotrichales</taxon>
        <taxon>Piscirickettsiaceae</taxon>
        <taxon>Piscirickettsia</taxon>
    </lineage>
</organism>
<protein>
    <submittedName>
        <fullName evidence="1">Uncharacterized protein</fullName>
    </submittedName>
</protein>